<name>G9AHS6_SINF1</name>
<evidence type="ECO:0000313" key="2">
    <source>
        <dbReference type="Proteomes" id="UP000007735"/>
    </source>
</evidence>
<accession>G9AHS6</accession>
<gene>
    <name evidence="1" type="ordered locus">SFHH103_06148</name>
</gene>
<reference evidence="1 2" key="1">
    <citation type="journal article" date="2012" name="J. Bacteriol.">
        <title>Genome sequence of the soybean symbiont Sinorhizobium fredii HH103.</title>
        <authorList>
            <person name="Weidner S."/>
            <person name="Becker A."/>
            <person name="Bonilla I."/>
            <person name="Jaenicke S."/>
            <person name="Lloret J."/>
            <person name="Margaret I."/>
            <person name="Puhler A."/>
            <person name="Ruiz-Sainz J.E."/>
            <person name="Schneiker-Bekel S."/>
            <person name="Szczepanowski R."/>
            <person name="Vinardell J.M."/>
            <person name="Zehner S."/>
            <person name="Gottfert M."/>
        </authorList>
    </citation>
    <scope>NUCLEOTIDE SEQUENCE [LARGE SCALE GENOMIC DNA]</scope>
    <source>
        <strain evidence="1 2">HH103</strain>
        <plasmid evidence="2">pSfHH103e</plasmid>
    </source>
</reference>
<organism evidence="1 2">
    <name type="scientific">Sinorhizobium fredii (strain HH103)</name>
    <dbReference type="NCBI Taxonomy" id="1117943"/>
    <lineage>
        <taxon>Bacteria</taxon>
        <taxon>Pseudomonadati</taxon>
        <taxon>Pseudomonadota</taxon>
        <taxon>Alphaproteobacteria</taxon>
        <taxon>Hyphomicrobiales</taxon>
        <taxon>Rhizobiaceae</taxon>
        <taxon>Sinorhizobium/Ensifer group</taxon>
        <taxon>Sinorhizobium</taxon>
    </lineage>
</organism>
<dbReference type="EMBL" id="HE616899">
    <property type="protein sequence ID" value="CCF00608.1"/>
    <property type="molecule type" value="Genomic_DNA"/>
</dbReference>
<evidence type="ECO:0000313" key="1">
    <source>
        <dbReference type="EMBL" id="CCF00608.1"/>
    </source>
</evidence>
<dbReference type="KEGG" id="sfh:SFHH103_06148"/>
<protein>
    <submittedName>
        <fullName evidence="1">Uncharacterized protein</fullName>
    </submittedName>
</protein>
<sequence length="32" mass="3756">MPSMSAYFESRTNIDYVGQRFIKRANMAVKMI</sequence>
<dbReference type="HOGENOM" id="CLU_3391022_0_0_5"/>
<dbReference type="Proteomes" id="UP000007735">
    <property type="component" value="Plasmid pSfHH103e"/>
</dbReference>
<geneLocation type="plasmid" evidence="1 2">
    <name>pSfHH103e</name>
</geneLocation>
<keyword evidence="1" id="KW-0614">Plasmid</keyword>
<proteinExistence type="predicted"/>
<dbReference type="AlphaFoldDB" id="G9AHS6"/>